<protein>
    <submittedName>
        <fullName evidence="2">Rdm16</fullName>
    </submittedName>
</protein>
<feature type="non-terminal residue" evidence="2">
    <location>
        <position position="1"/>
    </location>
</feature>
<feature type="region of interest" description="Disordered" evidence="1">
    <location>
        <begin position="43"/>
        <end position="62"/>
    </location>
</feature>
<dbReference type="GO" id="GO:0000398">
    <property type="term" value="P:mRNA splicing, via spliceosome"/>
    <property type="evidence" value="ECO:0007669"/>
    <property type="project" value="InterPro"/>
</dbReference>
<dbReference type="InterPro" id="IPR027104">
    <property type="entry name" value="Prp3"/>
</dbReference>
<keyword evidence="3" id="KW-1185">Reference proteome</keyword>
<dbReference type="GO" id="GO:0046540">
    <property type="term" value="C:U4/U6 x U5 tri-snRNP complex"/>
    <property type="evidence" value="ECO:0007669"/>
    <property type="project" value="InterPro"/>
</dbReference>
<reference evidence="2 3" key="1">
    <citation type="submission" date="2020-06" db="EMBL/GenBank/DDBJ databases">
        <title>Transcriptomic and genomic resources for Thalictrum thalictroides and T. hernandezii: Facilitating candidate gene discovery in an emerging model plant lineage.</title>
        <authorList>
            <person name="Arias T."/>
            <person name="Riano-Pachon D.M."/>
            <person name="Di Stilio V.S."/>
        </authorList>
    </citation>
    <scope>NUCLEOTIDE SEQUENCE [LARGE SCALE GENOMIC DNA]</scope>
    <source>
        <strain evidence="3">cv. WT478/WT964</strain>
        <tissue evidence="2">Leaves</tissue>
    </source>
</reference>
<organism evidence="2 3">
    <name type="scientific">Thalictrum thalictroides</name>
    <name type="common">Rue-anemone</name>
    <name type="synonym">Anemone thalictroides</name>
    <dbReference type="NCBI Taxonomy" id="46969"/>
    <lineage>
        <taxon>Eukaryota</taxon>
        <taxon>Viridiplantae</taxon>
        <taxon>Streptophyta</taxon>
        <taxon>Embryophyta</taxon>
        <taxon>Tracheophyta</taxon>
        <taxon>Spermatophyta</taxon>
        <taxon>Magnoliopsida</taxon>
        <taxon>Ranunculales</taxon>
        <taxon>Ranunculaceae</taxon>
        <taxon>Thalictroideae</taxon>
        <taxon>Thalictrum</taxon>
    </lineage>
</organism>
<accession>A0A7J6VUT5</accession>
<sequence length="157" mass="17477">MGEPIREVCTPWCRYGIEVQKKCKNCRAVVGFEASNMELPDFDGDGTQQIGSNKEKSKVPSSSIGTQPLLIKHFCFTCQAICQWCSCSYWDAAIPNIEAVKRAQELAARMGFHHDPGYGPAINMFPGQIPTDVTVQQKPSKAPVLRLDQYGNEIDEH</sequence>
<gene>
    <name evidence="2" type="ORF">FRX31_022477</name>
</gene>
<evidence type="ECO:0000256" key="1">
    <source>
        <dbReference type="SAM" id="MobiDB-lite"/>
    </source>
</evidence>
<dbReference type="OrthoDB" id="10264544at2759"/>
<evidence type="ECO:0000313" key="3">
    <source>
        <dbReference type="Proteomes" id="UP000554482"/>
    </source>
</evidence>
<dbReference type="Proteomes" id="UP000554482">
    <property type="component" value="Unassembled WGS sequence"/>
</dbReference>
<proteinExistence type="predicted"/>
<evidence type="ECO:0000313" key="2">
    <source>
        <dbReference type="EMBL" id="KAF5187940.1"/>
    </source>
</evidence>
<name>A0A7J6VUT5_THATH</name>
<dbReference type="PANTHER" id="PTHR14212">
    <property type="entry name" value="U4/U6-ASSOCIATED RNA SPLICING FACTOR-RELATED"/>
    <property type="match status" value="1"/>
</dbReference>
<comment type="caution">
    <text evidence="2">The sequence shown here is derived from an EMBL/GenBank/DDBJ whole genome shotgun (WGS) entry which is preliminary data.</text>
</comment>
<dbReference type="AlphaFoldDB" id="A0A7J6VUT5"/>
<dbReference type="PANTHER" id="PTHR14212:SF0">
    <property type="entry name" value="U4_U6 SMALL NUCLEAR RIBONUCLEOPROTEIN PRP3"/>
    <property type="match status" value="1"/>
</dbReference>
<dbReference type="EMBL" id="JABWDY010027372">
    <property type="protein sequence ID" value="KAF5187940.1"/>
    <property type="molecule type" value="Genomic_DNA"/>
</dbReference>